<keyword evidence="2" id="KW-1185">Reference proteome</keyword>
<comment type="caution">
    <text evidence="1">The sequence shown here is derived from an EMBL/GenBank/DDBJ whole genome shotgun (WGS) entry which is preliminary data.</text>
</comment>
<organism evidence="1 2">
    <name type="scientific">Apiospora arundinis</name>
    <dbReference type="NCBI Taxonomy" id="335852"/>
    <lineage>
        <taxon>Eukaryota</taxon>
        <taxon>Fungi</taxon>
        <taxon>Dikarya</taxon>
        <taxon>Ascomycota</taxon>
        <taxon>Pezizomycotina</taxon>
        <taxon>Sordariomycetes</taxon>
        <taxon>Xylariomycetidae</taxon>
        <taxon>Amphisphaeriales</taxon>
        <taxon>Apiosporaceae</taxon>
        <taxon>Apiospora</taxon>
    </lineage>
</organism>
<dbReference type="Proteomes" id="UP001390339">
    <property type="component" value="Unassembled WGS sequence"/>
</dbReference>
<name>A0ABR2HK92_9PEZI</name>
<evidence type="ECO:0000313" key="1">
    <source>
        <dbReference type="EMBL" id="KAK8848584.1"/>
    </source>
</evidence>
<gene>
    <name evidence="1" type="ORF">PGQ11_015064</name>
</gene>
<dbReference type="EMBL" id="JAPCWZ010000010">
    <property type="protein sequence ID" value="KAK8848584.1"/>
    <property type="molecule type" value="Genomic_DNA"/>
</dbReference>
<proteinExistence type="predicted"/>
<accession>A0ABR2HK92</accession>
<sequence length="359" mass="40206">MIERLERQEDDRGDYHGGYNLFDYFSTDEALTYASHYGLYISDLKSYLGEYLSFALETWYWTLDCHNITGDRQWILQQSLRSDSSWKAGNCDMFSGTGCLLTDIDLNSAGPRLPNDTTLSSRHIIFSTEDYSYNVSSAANGSSYLMTPDGHHSVSAGVCSLGTVYVEVEVECGLTNCGPKRIRRSLSPLAVPSWTIFDCLECNGTLRFTTFVHMFTASLSKSHLVPTAVSAYMADPFHTWSRSEYRPAYTFFRFNRVTTRGEVAYGENLDNQDSVAKAVEGSRTYLNRVLKFHDPCLVRDSKYVPGLESGTSLPAPDRAQSMGDMKIKFGDVKAEESIGHIAFAPVDSNVIDLVRKGRK</sequence>
<reference evidence="1 2" key="1">
    <citation type="journal article" date="2024" name="IMA Fungus">
        <title>Apiospora arundinis, a panoply of carbohydrate-active enzymes and secondary metabolites.</title>
        <authorList>
            <person name="Sorensen T."/>
            <person name="Petersen C."/>
            <person name="Muurmann A.T."/>
            <person name="Christiansen J.V."/>
            <person name="Brundto M.L."/>
            <person name="Overgaard C.K."/>
            <person name="Boysen A.T."/>
            <person name="Wollenberg R.D."/>
            <person name="Larsen T.O."/>
            <person name="Sorensen J.L."/>
            <person name="Nielsen K.L."/>
            <person name="Sondergaard T.E."/>
        </authorList>
    </citation>
    <scope>NUCLEOTIDE SEQUENCE [LARGE SCALE GENOMIC DNA]</scope>
    <source>
        <strain evidence="1 2">AAU 773</strain>
    </source>
</reference>
<protein>
    <submittedName>
        <fullName evidence="1">Uncharacterized protein</fullName>
    </submittedName>
</protein>
<evidence type="ECO:0000313" key="2">
    <source>
        <dbReference type="Proteomes" id="UP001390339"/>
    </source>
</evidence>